<gene>
    <name evidence="9" type="primary">mcp40H-8</name>
    <name evidence="9" type="ORF">WP3W19E03_21930</name>
</gene>
<dbReference type="AlphaFoldDB" id="A0A6S5C9W5"/>
<keyword evidence="2 4" id="KW-0807">Transducer</keyword>
<evidence type="ECO:0000256" key="1">
    <source>
        <dbReference type="ARBA" id="ARBA00004370"/>
    </source>
</evidence>
<keyword evidence="5" id="KW-1133">Transmembrane helix</keyword>
<reference evidence="9 10" key="1">
    <citation type="submission" date="2019-12" db="EMBL/GenBank/DDBJ databases">
        <title>complete genome sequences of Aeromonas veronii str. WP3-W19-ESBL-03 isolated from wastewater treatment plant effluent.</title>
        <authorList>
            <person name="Sekizuka T."/>
            <person name="Itokawa K."/>
            <person name="Yatsu K."/>
            <person name="Inamine Y."/>
            <person name="Kuroda M."/>
        </authorList>
    </citation>
    <scope>NUCLEOTIDE SEQUENCE [LARGE SCALE GENOMIC DNA]</scope>
    <source>
        <strain evidence="9 10">WP3-W19-ESBL-03</strain>
    </source>
</reference>
<dbReference type="PROSITE" id="PS50885">
    <property type="entry name" value="HAMP"/>
    <property type="match status" value="1"/>
</dbReference>
<evidence type="ECO:0000313" key="10">
    <source>
        <dbReference type="Proteomes" id="UP000515442"/>
    </source>
</evidence>
<dbReference type="PROSITE" id="PS50111">
    <property type="entry name" value="CHEMOTAXIS_TRANSDUC_2"/>
    <property type="match status" value="1"/>
</dbReference>
<dbReference type="Pfam" id="PF08376">
    <property type="entry name" value="NIT"/>
    <property type="match status" value="1"/>
</dbReference>
<feature type="transmembrane region" description="Helical" evidence="5">
    <location>
        <begin position="309"/>
        <end position="331"/>
    </location>
</feature>
<organism evidence="9 10">
    <name type="scientific">Aeromonas veronii</name>
    <dbReference type="NCBI Taxonomy" id="654"/>
    <lineage>
        <taxon>Bacteria</taxon>
        <taxon>Pseudomonadati</taxon>
        <taxon>Pseudomonadota</taxon>
        <taxon>Gammaproteobacteria</taxon>
        <taxon>Aeromonadales</taxon>
        <taxon>Aeromonadaceae</taxon>
        <taxon>Aeromonas</taxon>
    </lineage>
</organism>
<feature type="transmembrane region" description="Helical" evidence="5">
    <location>
        <begin position="12"/>
        <end position="31"/>
    </location>
</feature>
<dbReference type="PANTHER" id="PTHR32089:SF112">
    <property type="entry name" value="LYSOZYME-LIKE PROTEIN-RELATED"/>
    <property type="match status" value="1"/>
</dbReference>
<feature type="domain" description="Methyl-accepting transducer" evidence="6">
    <location>
        <begin position="392"/>
        <end position="628"/>
    </location>
</feature>
<dbReference type="InterPro" id="IPR003660">
    <property type="entry name" value="HAMP_dom"/>
</dbReference>
<dbReference type="GO" id="GO:0007165">
    <property type="term" value="P:signal transduction"/>
    <property type="evidence" value="ECO:0007669"/>
    <property type="project" value="UniProtKB-KW"/>
</dbReference>
<evidence type="ECO:0000259" key="8">
    <source>
        <dbReference type="PROSITE" id="PS50906"/>
    </source>
</evidence>
<sequence length="665" mass="72774">MFEKTSLKSRLLLIATVPITVMLVLGLSGAWNKYSDYQSRVQAESLVSLVVELGETAHELQNERGISSGFLNSNGNKFAENLTAQRKQSDSAILRLNESIRRIDASMVGPRYIKLLEAANEPLADLVKKREQITRLSLEPGESFRFYSETISQLLEIALRTGNQMPSSKLSRLSNAKQAVLFLKERNGQERALVTGGFSAGRLTSEQFSTFQSLINDQATYLRLAIGYATPDQEKLLSAKLAEPIFKEVGTIEQMVKDKGANAELVYSPEDWFAKITAKIDLLRTVEESYTKDIQQEIHANMDADRDAFVSYASLLLVAVGLTLWICFAIVRNLLESLGGEPEYASGVARRIAKGDLSATINLQSNDTTSLLASMKSMQDGLREMVEQIVVATVQLAGFAKQLSASSHQVHEATNQQTDAAAAVAATVEEMTVSIGHISDNTVDVIKSAIDSKQMAEEGELFAQKTVAEMNKIVENVNQSSNFMQALDEQSHKIADIVNVIKKIADQTNLLALNAAIEAARAGEQGRGFAVVADEVRKLAERTKLSTQDIATMIEAIRNGTMQAVESMVQGTVMVNEGMELVRNTGNSMATIHGSTDNVLAAIDGISTSLREQSYANNEIAKSVENIAQMSERNYAAIRDVVSSADQIQMLSEALRQSAARFRIR</sequence>
<protein>
    <submittedName>
        <fullName evidence="9">Methyl-accepting chemotaxis sensory transducer</fullName>
    </submittedName>
</protein>
<evidence type="ECO:0000256" key="5">
    <source>
        <dbReference type="SAM" id="Phobius"/>
    </source>
</evidence>
<dbReference type="FunFam" id="1.10.287.950:FF:000001">
    <property type="entry name" value="Methyl-accepting chemotaxis sensory transducer"/>
    <property type="match status" value="1"/>
</dbReference>
<dbReference type="Gene3D" id="1.10.287.950">
    <property type="entry name" value="Methyl-accepting chemotaxis protein"/>
    <property type="match status" value="1"/>
</dbReference>
<feature type="domain" description="NIT" evidence="8">
    <location>
        <begin position="51"/>
        <end position="301"/>
    </location>
</feature>
<dbReference type="GO" id="GO:0016020">
    <property type="term" value="C:membrane"/>
    <property type="evidence" value="ECO:0007669"/>
    <property type="project" value="UniProtKB-SubCell"/>
</dbReference>
<accession>A0A6S5C9W5</accession>
<dbReference type="EMBL" id="AP022038">
    <property type="protein sequence ID" value="BBR39668.1"/>
    <property type="molecule type" value="Genomic_DNA"/>
</dbReference>
<evidence type="ECO:0000256" key="2">
    <source>
        <dbReference type="ARBA" id="ARBA00023224"/>
    </source>
</evidence>
<dbReference type="PROSITE" id="PS50906">
    <property type="entry name" value="NIT"/>
    <property type="match status" value="1"/>
</dbReference>
<comment type="subcellular location">
    <subcellularLocation>
        <location evidence="1">Membrane</location>
    </subcellularLocation>
</comment>
<dbReference type="PANTHER" id="PTHR32089">
    <property type="entry name" value="METHYL-ACCEPTING CHEMOTAXIS PROTEIN MCPB"/>
    <property type="match status" value="1"/>
</dbReference>
<dbReference type="SMART" id="SM00283">
    <property type="entry name" value="MA"/>
    <property type="match status" value="1"/>
</dbReference>
<evidence type="ECO:0000256" key="4">
    <source>
        <dbReference type="PROSITE-ProRule" id="PRU00284"/>
    </source>
</evidence>
<dbReference type="Pfam" id="PF00015">
    <property type="entry name" value="MCPsignal"/>
    <property type="match status" value="1"/>
</dbReference>
<keyword evidence="5" id="KW-0812">Transmembrane</keyword>
<evidence type="ECO:0000259" key="7">
    <source>
        <dbReference type="PROSITE" id="PS50885"/>
    </source>
</evidence>
<dbReference type="RefSeq" id="WP_182939684.1">
    <property type="nucleotide sequence ID" value="NZ_AP022038.1"/>
</dbReference>
<name>A0A6S5C9W5_AERVE</name>
<dbReference type="InterPro" id="IPR010910">
    <property type="entry name" value="Nitrate/nitrite_sensing_bac"/>
</dbReference>
<dbReference type="InterPro" id="IPR004089">
    <property type="entry name" value="MCPsignal_dom"/>
</dbReference>
<dbReference type="GO" id="GO:0006935">
    <property type="term" value="P:chemotaxis"/>
    <property type="evidence" value="ECO:0007669"/>
    <property type="project" value="UniProtKB-ARBA"/>
</dbReference>
<feature type="domain" description="HAMP" evidence="7">
    <location>
        <begin position="346"/>
        <end position="387"/>
    </location>
</feature>
<dbReference type="SUPFAM" id="SSF58104">
    <property type="entry name" value="Methyl-accepting chemotaxis protein (MCP) signaling domain"/>
    <property type="match status" value="1"/>
</dbReference>
<dbReference type="Proteomes" id="UP000515442">
    <property type="component" value="Chromosome"/>
</dbReference>
<evidence type="ECO:0000259" key="6">
    <source>
        <dbReference type="PROSITE" id="PS50111"/>
    </source>
</evidence>
<dbReference type="InterPro" id="IPR013587">
    <property type="entry name" value="Nitrate/nitrite_sensing"/>
</dbReference>
<evidence type="ECO:0000256" key="3">
    <source>
        <dbReference type="ARBA" id="ARBA00029447"/>
    </source>
</evidence>
<evidence type="ECO:0000313" key="9">
    <source>
        <dbReference type="EMBL" id="BBR39668.1"/>
    </source>
</evidence>
<comment type="similarity">
    <text evidence="3">Belongs to the methyl-accepting chemotaxis (MCP) protein family.</text>
</comment>
<proteinExistence type="inferred from homology"/>
<keyword evidence="5" id="KW-0472">Membrane</keyword>
<dbReference type="CDD" id="cd11386">
    <property type="entry name" value="MCP_signal"/>
    <property type="match status" value="1"/>
</dbReference>